<dbReference type="InterPro" id="IPR001138">
    <property type="entry name" value="Zn2Cys6_DnaBD"/>
</dbReference>
<proteinExistence type="predicted"/>
<dbReference type="EMBL" id="KV878337">
    <property type="protein sequence ID" value="OJJ50269.1"/>
    <property type="molecule type" value="Genomic_DNA"/>
</dbReference>
<evidence type="ECO:0000256" key="5">
    <source>
        <dbReference type="ARBA" id="ARBA00023163"/>
    </source>
</evidence>
<dbReference type="CDD" id="cd00067">
    <property type="entry name" value="GAL4"/>
    <property type="match status" value="1"/>
</dbReference>
<accession>A0A1L9SSV4</accession>
<keyword evidence="2" id="KW-0479">Metal-binding</keyword>
<reference evidence="10" key="1">
    <citation type="journal article" date="2017" name="Genome Biol.">
        <title>Comparative genomics reveals high biological diversity and specific adaptations in the industrially and medically important fungal genus Aspergillus.</title>
        <authorList>
            <person name="de Vries R.P."/>
            <person name="Riley R."/>
            <person name="Wiebenga A."/>
            <person name="Aguilar-Osorio G."/>
            <person name="Amillis S."/>
            <person name="Uchima C.A."/>
            <person name="Anderluh G."/>
            <person name="Asadollahi M."/>
            <person name="Askin M."/>
            <person name="Barry K."/>
            <person name="Battaglia E."/>
            <person name="Bayram O."/>
            <person name="Benocci T."/>
            <person name="Braus-Stromeyer S.A."/>
            <person name="Caldana C."/>
            <person name="Canovas D."/>
            <person name="Cerqueira G.C."/>
            <person name="Chen F."/>
            <person name="Chen W."/>
            <person name="Choi C."/>
            <person name="Clum A."/>
            <person name="Dos Santos R.A."/>
            <person name="Damasio A.R."/>
            <person name="Diallinas G."/>
            <person name="Emri T."/>
            <person name="Fekete E."/>
            <person name="Flipphi M."/>
            <person name="Freyberg S."/>
            <person name="Gallo A."/>
            <person name="Gournas C."/>
            <person name="Habgood R."/>
            <person name="Hainaut M."/>
            <person name="Harispe M.L."/>
            <person name="Henrissat B."/>
            <person name="Hilden K.S."/>
            <person name="Hope R."/>
            <person name="Hossain A."/>
            <person name="Karabika E."/>
            <person name="Karaffa L."/>
            <person name="Karanyi Z."/>
            <person name="Krasevec N."/>
            <person name="Kuo A."/>
            <person name="Kusch H."/>
            <person name="LaButti K."/>
            <person name="Lagendijk E.L."/>
            <person name="Lapidus A."/>
            <person name="Levasseur A."/>
            <person name="Lindquist E."/>
            <person name="Lipzen A."/>
            <person name="Logrieco A.F."/>
            <person name="MacCabe A."/>
            <person name="Maekelae M.R."/>
            <person name="Malavazi I."/>
            <person name="Melin P."/>
            <person name="Meyer V."/>
            <person name="Mielnichuk N."/>
            <person name="Miskei M."/>
            <person name="Molnar A.P."/>
            <person name="Mule G."/>
            <person name="Ngan C.Y."/>
            <person name="Orejas M."/>
            <person name="Orosz E."/>
            <person name="Ouedraogo J.P."/>
            <person name="Overkamp K.M."/>
            <person name="Park H.-S."/>
            <person name="Perrone G."/>
            <person name="Piumi F."/>
            <person name="Punt P.J."/>
            <person name="Ram A.F."/>
            <person name="Ramon A."/>
            <person name="Rauscher S."/>
            <person name="Record E."/>
            <person name="Riano-Pachon D.M."/>
            <person name="Robert V."/>
            <person name="Roehrig J."/>
            <person name="Ruller R."/>
            <person name="Salamov A."/>
            <person name="Salih N.S."/>
            <person name="Samson R.A."/>
            <person name="Sandor E."/>
            <person name="Sanguinetti M."/>
            <person name="Schuetze T."/>
            <person name="Sepcic K."/>
            <person name="Shelest E."/>
            <person name="Sherlock G."/>
            <person name="Sophianopoulou V."/>
            <person name="Squina F.M."/>
            <person name="Sun H."/>
            <person name="Susca A."/>
            <person name="Todd R.B."/>
            <person name="Tsang A."/>
            <person name="Unkles S.E."/>
            <person name="van de Wiele N."/>
            <person name="van Rossen-Uffink D."/>
            <person name="Oliveira J.V."/>
            <person name="Vesth T.C."/>
            <person name="Visser J."/>
            <person name="Yu J.-H."/>
            <person name="Zhou M."/>
            <person name="Andersen M.R."/>
            <person name="Archer D.B."/>
            <person name="Baker S.E."/>
            <person name="Benoit I."/>
            <person name="Brakhage A.A."/>
            <person name="Braus G.H."/>
            <person name="Fischer R."/>
            <person name="Frisvad J.C."/>
            <person name="Goldman G.H."/>
            <person name="Houbraken J."/>
            <person name="Oakley B."/>
            <person name="Pocsi I."/>
            <person name="Scazzocchio C."/>
            <person name="Seiboth B."/>
            <person name="vanKuyk P.A."/>
            <person name="Wortman J."/>
            <person name="Dyer P.S."/>
            <person name="Grigoriev I.V."/>
        </authorList>
    </citation>
    <scope>NUCLEOTIDE SEQUENCE [LARGE SCALE GENOMIC DNA]</scope>
    <source>
        <strain evidence="10">CBS 506.65</strain>
    </source>
</reference>
<dbReference type="GO" id="GO:0008270">
    <property type="term" value="F:zinc ion binding"/>
    <property type="evidence" value="ECO:0007669"/>
    <property type="project" value="InterPro"/>
</dbReference>
<dbReference type="Gene3D" id="4.10.240.10">
    <property type="entry name" value="Zn(2)-C6 fungal-type DNA-binding domain"/>
    <property type="match status" value="1"/>
</dbReference>
<dbReference type="GO" id="GO:0003677">
    <property type="term" value="F:DNA binding"/>
    <property type="evidence" value="ECO:0007669"/>
    <property type="project" value="UniProtKB-KW"/>
</dbReference>
<gene>
    <name evidence="9" type="ORF">ASPZODRAFT_59320</name>
</gene>
<feature type="compositionally biased region" description="Polar residues" evidence="7">
    <location>
        <begin position="94"/>
        <end position="111"/>
    </location>
</feature>
<dbReference type="SUPFAM" id="SSF57701">
    <property type="entry name" value="Zn2/Cys6 DNA-binding domain"/>
    <property type="match status" value="1"/>
</dbReference>
<dbReference type="PANTHER" id="PTHR31001">
    <property type="entry name" value="UNCHARACTERIZED TRANSCRIPTIONAL REGULATORY PROTEIN"/>
    <property type="match status" value="1"/>
</dbReference>
<dbReference type="SMART" id="SM00066">
    <property type="entry name" value="GAL4"/>
    <property type="match status" value="1"/>
</dbReference>
<sequence length="690" mass="77310">MKRKNNNEGIFQPDGETVRKRYPRQDPVSCDSCRKKKLKCDRRLPCASCASRRLQCNYAAGGPVAQDLPAYSSPEWTVQGASLPQPARADAQVPAQTQTQSQTRDQPPSLSDRNEAAITADWLEKMIRAPSSRLASDGTPLQPVENPWAVPLLQYLPTEADTLAQLAFYTRYVDHLTHLIVVSHVEKLVQGIYADVREGRPVNFCHLALVFSIIAVALTFQNMSNAARENTINNQTQVEGRENRYIFLTGAALIQGNYSVLPTLEGLQATMIVCYYLPEAHNLPLVGLLFVHPNIVFQAKSLMLHCVDIPRHQQDRKARGTGELEAEIKRRLWWYLAAYDWLLAYMSGPQEYTYLIHPAQINTRMPANTEDDALQEKEPPTDLPTSTPTVMSYPLQRLKLAAVCREIVDATGTEILSSQDVPYDKVLELDRKLHQLEAETPDFFKLDVANRRRFASLCQARPAIAWQRCVIQQGLNNRLCRLHRGYFIRGARDPRFSYSHIVCLQSARKVLEIARLLEDEEPATAGWNSIAWTVVHHVFAAAVILLIDICFNWDDVLAEKRREEVLAACRILTRAQAASPSVRSSINALMDVLRKHLNQHNPIAPGCEESIAHPPSAPARVDTESLLRPPRPLSAPLADPVVLDSVSTDATDEGLEVLWSQMMETGGAVDFGTPDWTDLLRDLSNANLPC</sequence>
<evidence type="ECO:0000256" key="3">
    <source>
        <dbReference type="ARBA" id="ARBA00023015"/>
    </source>
</evidence>
<name>A0A1L9SSV4_9EURO</name>
<keyword evidence="10" id="KW-1185">Reference proteome</keyword>
<evidence type="ECO:0000256" key="2">
    <source>
        <dbReference type="ARBA" id="ARBA00022723"/>
    </source>
</evidence>
<evidence type="ECO:0000256" key="4">
    <source>
        <dbReference type="ARBA" id="ARBA00023125"/>
    </source>
</evidence>
<dbReference type="InterPro" id="IPR007219">
    <property type="entry name" value="XnlR_reg_dom"/>
</dbReference>
<dbReference type="CDD" id="cd12148">
    <property type="entry name" value="fungal_TF_MHR"/>
    <property type="match status" value="1"/>
</dbReference>
<evidence type="ECO:0000313" key="10">
    <source>
        <dbReference type="Proteomes" id="UP000184188"/>
    </source>
</evidence>
<evidence type="ECO:0000313" key="9">
    <source>
        <dbReference type="EMBL" id="OJJ50269.1"/>
    </source>
</evidence>
<keyword evidence="3" id="KW-0805">Transcription regulation</keyword>
<protein>
    <recommendedName>
        <fullName evidence="8">Zn(2)-C6 fungal-type domain-containing protein</fullName>
    </recommendedName>
</protein>
<dbReference type="STRING" id="1073090.A0A1L9SSV4"/>
<comment type="subcellular location">
    <subcellularLocation>
        <location evidence="1">Nucleus</location>
    </subcellularLocation>
</comment>
<dbReference type="PANTHER" id="PTHR31001:SF90">
    <property type="entry name" value="CENTROMERE DNA-BINDING PROTEIN COMPLEX CBF3 SUBUNIT B"/>
    <property type="match status" value="1"/>
</dbReference>
<dbReference type="RefSeq" id="XP_022584779.1">
    <property type="nucleotide sequence ID" value="XM_022728839.1"/>
</dbReference>
<dbReference type="InterPro" id="IPR050613">
    <property type="entry name" value="Sec_Metabolite_Reg"/>
</dbReference>
<dbReference type="PROSITE" id="PS00463">
    <property type="entry name" value="ZN2_CY6_FUNGAL_1"/>
    <property type="match status" value="1"/>
</dbReference>
<dbReference type="OrthoDB" id="3014581at2759"/>
<evidence type="ECO:0000256" key="7">
    <source>
        <dbReference type="SAM" id="MobiDB-lite"/>
    </source>
</evidence>
<feature type="region of interest" description="Disordered" evidence="7">
    <location>
        <begin position="1"/>
        <end position="31"/>
    </location>
</feature>
<dbReference type="VEuPathDB" id="FungiDB:ASPZODRAFT_59320"/>
<evidence type="ECO:0000256" key="1">
    <source>
        <dbReference type="ARBA" id="ARBA00004123"/>
    </source>
</evidence>
<dbReference type="GO" id="GO:0005634">
    <property type="term" value="C:nucleus"/>
    <property type="evidence" value="ECO:0007669"/>
    <property type="project" value="UniProtKB-SubCell"/>
</dbReference>
<feature type="domain" description="Zn(2)-C6 fungal-type" evidence="8">
    <location>
        <begin position="29"/>
        <end position="58"/>
    </location>
</feature>
<feature type="region of interest" description="Disordered" evidence="7">
    <location>
        <begin position="369"/>
        <end position="388"/>
    </location>
</feature>
<dbReference type="AlphaFoldDB" id="A0A1L9SSV4"/>
<feature type="region of interest" description="Disordered" evidence="7">
    <location>
        <begin position="76"/>
        <end position="113"/>
    </location>
</feature>
<dbReference type="Proteomes" id="UP000184188">
    <property type="component" value="Unassembled WGS sequence"/>
</dbReference>
<dbReference type="GeneID" id="34615303"/>
<dbReference type="GO" id="GO:0000981">
    <property type="term" value="F:DNA-binding transcription factor activity, RNA polymerase II-specific"/>
    <property type="evidence" value="ECO:0007669"/>
    <property type="project" value="InterPro"/>
</dbReference>
<evidence type="ECO:0000256" key="6">
    <source>
        <dbReference type="ARBA" id="ARBA00023242"/>
    </source>
</evidence>
<dbReference type="GO" id="GO:0006351">
    <property type="term" value="P:DNA-templated transcription"/>
    <property type="evidence" value="ECO:0007669"/>
    <property type="project" value="InterPro"/>
</dbReference>
<dbReference type="Pfam" id="PF04082">
    <property type="entry name" value="Fungal_trans"/>
    <property type="match status" value="1"/>
</dbReference>
<keyword evidence="5" id="KW-0804">Transcription</keyword>
<keyword evidence="6" id="KW-0539">Nucleus</keyword>
<dbReference type="PROSITE" id="PS50048">
    <property type="entry name" value="ZN2_CY6_FUNGAL_2"/>
    <property type="match status" value="1"/>
</dbReference>
<organism evidence="9 10">
    <name type="scientific">Penicilliopsis zonata CBS 506.65</name>
    <dbReference type="NCBI Taxonomy" id="1073090"/>
    <lineage>
        <taxon>Eukaryota</taxon>
        <taxon>Fungi</taxon>
        <taxon>Dikarya</taxon>
        <taxon>Ascomycota</taxon>
        <taxon>Pezizomycotina</taxon>
        <taxon>Eurotiomycetes</taxon>
        <taxon>Eurotiomycetidae</taxon>
        <taxon>Eurotiales</taxon>
        <taxon>Aspergillaceae</taxon>
        <taxon>Penicilliopsis</taxon>
    </lineage>
</organism>
<dbReference type="InterPro" id="IPR036864">
    <property type="entry name" value="Zn2-C6_fun-type_DNA-bd_sf"/>
</dbReference>
<keyword evidence="4" id="KW-0238">DNA-binding</keyword>
<dbReference type="Pfam" id="PF00172">
    <property type="entry name" value="Zn_clus"/>
    <property type="match status" value="1"/>
</dbReference>
<evidence type="ECO:0000259" key="8">
    <source>
        <dbReference type="PROSITE" id="PS50048"/>
    </source>
</evidence>